<gene>
    <name evidence="2" type="ORF">CLBCK_24050</name>
</gene>
<protein>
    <submittedName>
        <fullName evidence="2">Uncharacterized protein</fullName>
    </submittedName>
</protein>
<evidence type="ECO:0000256" key="1">
    <source>
        <dbReference type="SAM" id="Coils"/>
    </source>
</evidence>
<dbReference type="Proteomes" id="UP000190973">
    <property type="component" value="Unassembled WGS sequence"/>
</dbReference>
<name>A0A1S8S738_CLOBE</name>
<dbReference type="RefSeq" id="WP_173715083.1">
    <property type="nucleotide sequence ID" value="NZ_JABTAE010000001.1"/>
</dbReference>
<sequence length="58" mass="6789">MSKEEMNQKSMELVGVLQAISVVAKKLAQRLMRIEEEVNRREESLFSKSTSKKYQKEN</sequence>
<feature type="coiled-coil region" evidence="1">
    <location>
        <begin position="17"/>
        <end position="44"/>
    </location>
</feature>
<comment type="caution">
    <text evidence="2">The sequence shown here is derived from an EMBL/GenBank/DDBJ whole genome shotgun (WGS) entry which is preliminary data.</text>
</comment>
<keyword evidence="1" id="KW-0175">Coiled coil</keyword>
<proteinExistence type="predicted"/>
<accession>A0A1S8S738</accession>
<dbReference type="AlphaFoldDB" id="A0A1S8S738"/>
<evidence type="ECO:0000313" key="3">
    <source>
        <dbReference type="Proteomes" id="UP000190973"/>
    </source>
</evidence>
<organism evidence="2 3">
    <name type="scientific">Clostridium beijerinckii</name>
    <name type="common">Clostridium MP</name>
    <dbReference type="NCBI Taxonomy" id="1520"/>
    <lineage>
        <taxon>Bacteria</taxon>
        <taxon>Bacillati</taxon>
        <taxon>Bacillota</taxon>
        <taxon>Clostridia</taxon>
        <taxon>Eubacteriales</taxon>
        <taxon>Clostridiaceae</taxon>
        <taxon>Clostridium</taxon>
    </lineage>
</organism>
<reference evidence="2 3" key="1">
    <citation type="submission" date="2016-05" db="EMBL/GenBank/DDBJ databases">
        <title>Microbial solvent formation.</title>
        <authorList>
            <person name="Poehlein A."/>
            <person name="Montoya Solano J.D."/>
            <person name="Flitsch S."/>
            <person name="Krabben P."/>
            <person name="Duerre P."/>
            <person name="Daniel R."/>
        </authorList>
    </citation>
    <scope>NUCLEOTIDE SEQUENCE [LARGE SCALE GENOMIC DNA]</scope>
    <source>
        <strain evidence="2 3">DSM 53</strain>
    </source>
</reference>
<dbReference type="EMBL" id="LZZI01000038">
    <property type="protein sequence ID" value="OOM61271.1"/>
    <property type="molecule type" value="Genomic_DNA"/>
</dbReference>
<evidence type="ECO:0000313" key="2">
    <source>
        <dbReference type="EMBL" id="OOM61271.1"/>
    </source>
</evidence>